<reference evidence="5 6" key="1">
    <citation type="submission" date="2018-06" db="EMBL/GenBank/DDBJ databases">
        <title>Genomic Encyclopedia of Type Strains, Phase IV (KMG-IV): sequencing the most valuable type-strain genomes for metagenomic binning, comparative biology and taxonomic classification.</title>
        <authorList>
            <person name="Goeker M."/>
        </authorList>
    </citation>
    <scope>NUCLEOTIDE SEQUENCE [LARGE SCALE GENOMIC DNA]</scope>
    <source>
        <strain evidence="5 6">DSM 15140</strain>
    </source>
</reference>
<keyword evidence="2 3" id="KW-0238">DNA-binding</keyword>
<dbReference type="PROSITE" id="PS01081">
    <property type="entry name" value="HTH_TETR_1"/>
    <property type="match status" value="1"/>
</dbReference>
<evidence type="ECO:0000313" key="6">
    <source>
        <dbReference type="Proteomes" id="UP000252254"/>
    </source>
</evidence>
<accession>A0A366E467</accession>
<dbReference type="Proteomes" id="UP000252254">
    <property type="component" value="Unassembled WGS sequence"/>
</dbReference>
<dbReference type="PROSITE" id="PS50977">
    <property type="entry name" value="HTH_TETR_2"/>
    <property type="match status" value="1"/>
</dbReference>
<dbReference type="RefSeq" id="WP_079708938.1">
    <property type="nucleotide sequence ID" value="NZ_BAABQN010000007.1"/>
</dbReference>
<keyword evidence="1" id="KW-0678">Repressor</keyword>
<evidence type="ECO:0000256" key="1">
    <source>
        <dbReference type="ARBA" id="ARBA00022491"/>
    </source>
</evidence>
<dbReference type="PRINTS" id="PR00455">
    <property type="entry name" value="HTHTETR"/>
</dbReference>
<dbReference type="STRING" id="200904.GCA_900168775_01006"/>
<organism evidence="5 6">
    <name type="scientific">Paraliobacillus ryukyuensis</name>
    <dbReference type="NCBI Taxonomy" id="200904"/>
    <lineage>
        <taxon>Bacteria</taxon>
        <taxon>Bacillati</taxon>
        <taxon>Bacillota</taxon>
        <taxon>Bacilli</taxon>
        <taxon>Bacillales</taxon>
        <taxon>Bacillaceae</taxon>
        <taxon>Paraliobacillus</taxon>
    </lineage>
</organism>
<dbReference type="AlphaFoldDB" id="A0A366E467"/>
<dbReference type="InterPro" id="IPR001647">
    <property type="entry name" value="HTH_TetR"/>
</dbReference>
<name>A0A366E467_9BACI</name>
<feature type="domain" description="HTH tetR-type" evidence="4">
    <location>
        <begin position="2"/>
        <end position="62"/>
    </location>
</feature>
<dbReference type="InterPro" id="IPR023772">
    <property type="entry name" value="DNA-bd_HTH_TetR-type_CS"/>
</dbReference>
<evidence type="ECO:0000313" key="5">
    <source>
        <dbReference type="EMBL" id="RBO97166.1"/>
    </source>
</evidence>
<evidence type="ECO:0000256" key="2">
    <source>
        <dbReference type="ARBA" id="ARBA00023125"/>
    </source>
</evidence>
<dbReference type="InterPro" id="IPR009057">
    <property type="entry name" value="Homeodomain-like_sf"/>
</dbReference>
<dbReference type="SUPFAM" id="SSF46689">
    <property type="entry name" value="Homeodomain-like"/>
    <property type="match status" value="1"/>
</dbReference>
<dbReference type="OrthoDB" id="9812993at2"/>
<dbReference type="PANTHER" id="PTHR43479:SF22">
    <property type="entry name" value="TRANSCRIPTIONAL REGULATOR, TETR FAMILY"/>
    <property type="match status" value="1"/>
</dbReference>
<feature type="DNA-binding region" description="H-T-H motif" evidence="3">
    <location>
        <begin position="25"/>
        <end position="44"/>
    </location>
</feature>
<gene>
    <name evidence="5" type="ORF">DES48_10785</name>
</gene>
<evidence type="ECO:0000256" key="3">
    <source>
        <dbReference type="PROSITE-ProRule" id="PRU00335"/>
    </source>
</evidence>
<comment type="caution">
    <text evidence="5">The sequence shown here is derived from an EMBL/GenBank/DDBJ whole genome shotgun (WGS) entry which is preliminary data.</text>
</comment>
<dbReference type="InterPro" id="IPR050624">
    <property type="entry name" value="HTH-type_Tx_Regulator"/>
</dbReference>
<proteinExistence type="predicted"/>
<dbReference type="PANTHER" id="PTHR43479">
    <property type="entry name" value="ACREF/ENVCD OPERON REPRESSOR-RELATED"/>
    <property type="match status" value="1"/>
</dbReference>
<dbReference type="GO" id="GO:0003677">
    <property type="term" value="F:DNA binding"/>
    <property type="evidence" value="ECO:0007669"/>
    <property type="project" value="UniProtKB-UniRule"/>
</dbReference>
<dbReference type="EMBL" id="QNRI01000007">
    <property type="protein sequence ID" value="RBO97166.1"/>
    <property type="molecule type" value="Genomic_DNA"/>
</dbReference>
<dbReference type="Pfam" id="PF00440">
    <property type="entry name" value="TetR_N"/>
    <property type="match status" value="1"/>
</dbReference>
<keyword evidence="6" id="KW-1185">Reference proteome</keyword>
<evidence type="ECO:0000259" key="4">
    <source>
        <dbReference type="PROSITE" id="PS50977"/>
    </source>
</evidence>
<protein>
    <submittedName>
        <fullName evidence="5">TetR family transcriptional regulator</fullName>
    </submittedName>
</protein>
<dbReference type="Gene3D" id="1.10.357.10">
    <property type="entry name" value="Tetracycline Repressor, domain 2"/>
    <property type="match status" value="1"/>
</dbReference>
<sequence>MNQRKRKVADIALRLFIEKGFQQTSIQEIIDKADISKGTFYNYFSSKNDCIAEILENIRYDANQQRVAIQIGKDPQDREVLIEQITIVMQLNEEQHLRVLYENILSSDQAELKKLVLQHRVIEMEWLSDRFVDVLGEEIREYATEAAILYFGMLQYMLFTLNLTNSYFSLYQLIQTLLSYIEVILEEMNSNQTIFLSDAAIGLLQNNVHKNIATKPELIEMAKQLEVYQPFNEEQQDMFDVIRSELNRERVRKIVLQKLLKPFLQLFEETPAQSHVRQFTNAIWSYLKTI</sequence>